<reference evidence="1 2" key="1">
    <citation type="journal article" date="2018" name="Int. J. Syst. Evol. Microbiol.">
        <title>Planococcus salinus sp. nov., a moderately halophilic bacterium isolated from a saline-alkali soil.</title>
        <authorList>
            <person name="Gan L."/>
        </authorList>
    </citation>
    <scope>NUCLEOTIDE SEQUENCE [LARGE SCALE GENOMIC DNA]</scope>
    <source>
        <strain evidence="1 2">LCB217</strain>
    </source>
</reference>
<dbReference type="RefSeq" id="WP_123166118.1">
    <property type="nucleotide sequence ID" value="NZ_RIAX01000010.1"/>
</dbReference>
<gene>
    <name evidence="1" type="ORF">EEX84_13190</name>
</gene>
<accession>A0A3M8P537</accession>
<proteinExistence type="predicted"/>
<name>A0A3M8P537_9BACL</name>
<dbReference type="OrthoDB" id="2451827at2"/>
<comment type="caution">
    <text evidence="1">The sequence shown here is derived from an EMBL/GenBank/DDBJ whole genome shotgun (WGS) entry which is preliminary data.</text>
</comment>
<dbReference type="EMBL" id="RIAX01000010">
    <property type="protein sequence ID" value="RNF38779.1"/>
    <property type="molecule type" value="Genomic_DNA"/>
</dbReference>
<evidence type="ECO:0000313" key="2">
    <source>
        <dbReference type="Proteomes" id="UP000275473"/>
    </source>
</evidence>
<keyword evidence="2" id="KW-1185">Reference proteome</keyword>
<sequence length="217" mass="25536">MAYQMRQWMETYRNRTDLTNLLSHLTKAEGNLSATDVLIKILNEKELTGSSKGYIMGNHKVVCFQNIPLHSVAENAILHYEEAEKTFSQKLRYYPCGLAFPKAALYQLVDEEGRIIPERGVRPVIYEKKELAKSLLPEEHYWRIVNFELNGYINEEKGMIDWTHEREWRLWGNLNFYYQITTVLLKDAEQYREFINKIDKNILAQLAGIVVLDNLLY</sequence>
<evidence type="ECO:0000313" key="1">
    <source>
        <dbReference type="EMBL" id="RNF38779.1"/>
    </source>
</evidence>
<protein>
    <submittedName>
        <fullName evidence="1">DUF2971 domain-containing protein</fullName>
    </submittedName>
</protein>
<dbReference type="Proteomes" id="UP000275473">
    <property type="component" value="Unassembled WGS sequence"/>
</dbReference>
<organism evidence="1 2">
    <name type="scientific">Planococcus salinus</name>
    <dbReference type="NCBI Taxonomy" id="1848460"/>
    <lineage>
        <taxon>Bacteria</taxon>
        <taxon>Bacillati</taxon>
        <taxon>Bacillota</taxon>
        <taxon>Bacilli</taxon>
        <taxon>Bacillales</taxon>
        <taxon>Caryophanaceae</taxon>
        <taxon>Planococcus</taxon>
    </lineage>
</organism>
<dbReference type="AlphaFoldDB" id="A0A3M8P537"/>